<feature type="compositionally biased region" description="Basic and acidic residues" evidence="1">
    <location>
        <begin position="96"/>
        <end position="117"/>
    </location>
</feature>
<protein>
    <submittedName>
        <fullName evidence="2">Uncharacterized protein</fullName>
    </submittedName>
</protein>
<feature type="compositionally biased region" description="Basic residues" evidence="1">
    <location>
        <begin position="35"/>
        <end position="44"/>
    </location>
</feature>
<sequence length="117" mass="12799">DQWLADQDRAGHRRDRVRHRGAGLAVDRAGPGRRLGPHGRRRGRPGGAVQLHRGGPPGLVPADGRRPGCRAPGLRAQRQQPGLRHGPQGGPELPVEELRADEEVLRRRQVGDRAAHM</sequence>
<feature type="compositionally biased region" description="Basic residues" evidence="1">
    <location>
        <begin position="11"/>
        <end position="21"/>
    </location>
</feature>
<evidence type="ECO:0000313" key="2">
    <source>
        <dbReference type="EMBL" id="CAA9264141.1"/>
    </source>
</evidence>
<feature type="non-terminal residue" evidence="2">
    <location>
        <position position="117"/>
    </location>
</feature>
<dbReference type="AlphaFoldDB" id="A0A6J4IX57"/>
<proteinExistence type="predicted"/>
<feature type="region of interest" description="Disordered" evidence="1">
    <location>
        <begin position="1"/>
        <end position="117"/>
    </location>
</feature>
<dbReference type="EMBL" id="CADCTF010000142">
    <property type="protein sequence ID" value="CAA9264141.1"/>
    <property type="molecule type" value="Genomic_DNA"/>
</dbReference>
<accession>A0A6J4IX57</accession>
<feature type="compositionally biased region" description="Basic and acidic residues" evidence="1">
    <location>
        <begin position="1"/>
        <end position="10"/>
    </location>
</feature>
<evidence type="ECO:0000256" key="1">
    <source>
        <dbReference type="SAM" id="MobiDB-lite"/>
    </source>
</evidence>
<name>A0A6J4IX57_9ACTN</name>
<gene>
    <name evidence="2" type="ORF">AVDCRST_MAG50-3058</name>
</gene>
<feature type="non-terminal residue" evidence="2">
    <location>
        <position position="1"/>
    </location>
</feature>
<reference evidence="2" key="1">
    <citation type="submission" date="2020-02" db="EMBL/GenBank/DDBJ databases">
        <authorList>
            <person name="Meier V. D."/>
        </authorList>
    </citation>
    <scope>NUCLEOTIDE SEQUENCE</scope>
    <source>
        <strain evidence="2">AVDCRST_MAG50</strain>
    </source>
</reference>
<organism evidence="2">
    <name type="scientific">uncultured Acidimicrobiales bacterium</name>
    <dbReference type="NCBI Taxonomy" id="310071"/>
    <lineage>
        <taxon>Bacteria</taxon>
        <taxon>Bacillati</taxon>
        <taxon>Actinomycetota</taxon>
        <taxon>Acidimicrobiia</taxon>
        <taxon>Acidimicrobiales</taxon>
        <taxon>environmental samples</taxon>
    </lineage>
</organism>